<dbReference type="GO" id="GO:0007276">
    <property type="term" value="P:gamete generation"/>
    <property type="evidence" value="ECO:0007669"/>
    <property type="project" value="InterPro"/>
</dbReference>
<name>A0AAW1L892_POPJA</name>
<dbReference type="PANTHER" id="PTHR35258:SF1">
    <property type="entry name" value="SPERMATOGENESIS-ASSOCIATED PROTEIN 22"/>
    <property type="match status" value="1"/>
</dbReference>
<dbReference type="AlphaFoldDB" id="A0AAW1L892"/>
<dbReference type="GO" id="GO:0000711">
    <property type="term" value="P:meiotic DNA repair synthesis"/>
    <property type="evidence" value="ECO:0007669"/>
    <property type="project" value="InterPro"/>
</dbReference>
<organism evidence="1 2">
    <name type="scientific">Popillia japonica</name>
    <name type="common">Japanese beetle</name>
    <dbReference type="NCBI Taxonomy" id="7064"/>
    <lineage>
        <taxon>Eukaryota</taxon>
        <taxon>Metazoa</taxon>
        <taxon>Ecdysozoa</taxon>
        <taxon>Arthropoda</taxon>
        <taxon>Hexapoda</taxon>
        <taxon>Insecta</taxon>
        <taxon>Pterygota</taxon>
        <taxon>Neoptera</taxon>
        <taxon>Endopterygota</taxon>
        <taxon>Coleoptera</taxon>
        <taxon>Polyphaga</taxon>
        <taxon>Scarabaeiformia</taxon>
        <taxon>Scarabaeidae</taxon>
        <taxon>Rutelinae</taxon>
        <taxon>Popillia</taxon>
    </lineage>
</organism>
<protein>
    <submittedName>
        <fullName evidence="1">Uncharacterized protein</fullName>
    </submittedName>
</protein>
<sequence>MNLQMIFQNGNNCKNTVVNRSAINTDNRKETKTVTLNTWNPKNVSVSEGNQSTAKKTFPVGERNQSTANKHFDNVDTKSVLENKKENTMNKNIQKNDCSDYRIFTGTAERIIKWNKAYDKFCYYEVISSIISIQVGSIRLQKVMLLRDKKGPILQVVHYVNDHINIDDFHVGQMLRCVGRMVGPNTLHAVSIRAATSDELANLPRLCYICDHAVAKNV</sequence>
<comment type="caution">
    <text evidence="1">The sequence shown here is derived from an EMBL/GenBank/DDBJ whole genome shotgun (WGS) entry which is preliminary data.</text>
</comment>
<proteinExistence type="predicted"/>
<dbReference type="Proteomes" id="UP001458880">
    <property type="component" value="Unassembled WGS sequence"/>
</dbReference>
<keyword evidence="2" id="KW-1185">Reference proteome</keyword>
<dbReference type="GO" id="GO:0007129">
    <property type="term" value="P:homologous chromosome pairing at meiosis"/>
    <property type="evidence" value="ECO:0007669"/>
    <property type="project" value="InterPro"/>
</dbReference>
<accession>A0AAW1L892</accession>
<reference evidence="1 2" key="1">
    <citation type="journal article" date="2024" name="BMC Genomics">
        <title>De novo assembly and annotation of Popillia japonica's genome with initial clues to its potential as an invasive pest.</title>
        <authorList>
            <person name="Cucini C."/>
            <person name="Boschi S."/>
            <person name="Funari R."/>
            <person name="Cardaioli E."/>
            <person name="Iannotti N."/>
            <person name="Marturano G."/>
            <person name="Paoli F."/>
            <person name="Bruttini M."/>
            <person name="Carapelli A."/>
            <person name="Frati F."/>
            <person name="Nardi F."/>
        </authorList>
    </citation>
    <scope>NUCLEOTIDE SEQUENCE [LARGE SCALE GENOMIC DNA]</scope>
    <source>
        <strain evidence="1">DMR45628</strain>
    </source>
</reference>
<dbReference type="EMBL" id="JASPKY010000159">
    <property type="protein sequence ID" value="KAK9729614.1"/>
    <property type="molecule type" value="Genomic_DNA"/>
</dbReference>
<dbReference type="GO" id="GO:0051445">
    <property type="term" value="P:regulation of meiotic cell cycle"/>
    <property type="evidence" value="ECO:0007669"/>
    <property type="project" value="TreeGrafter"/>
</dbReference>
<gene>
    <name evidence="1" type="ORF">QE152_g15848</name>
</gene>
<evidence type="ECO:0000313" key="2">
    <source>
        <dbReference type="Proteomes" id="UP001458880"/>
    </source>
</evidence>
<evidence type="ECO:0000313" key="1">
    <source>
        <dbReference type="EMBL" id="KAK9729614.1"/>
    </source>
</evidence>
<dbReference type="PANTHER" id="PTHR35258">
    <property type="entry name" value="SPERMATOGENESIS-ASSOCIATED PROTEIN 22"/>
    <property type="match status" value="1"/>
</dbReference>
<dbReference type="InterPro" id="IPR033536">
    <property type="entry name" value="Spata22"/>
</dbReference>